<sequence>MSEKRKQPSKSPDALLKQHHYPDTPLIVNRWLVCSIEPANSHTELHCLKIETGTALASEETVFELHGPWRTMNVATGDVVTVHPPPTSSHAVISPTSGAIAVSFPDLLLSPTTLAQSIDCVRRGVLSQYDSPPGGPSDAMTVGVSVHEAIQSVLMEANDPATPPRDVSDLRRRMEELCEGPALDQIKGDGHLLNAALWIDRVLRQGYRVKGVEYTIVSPVLGLRGKIDIVLGGPGRKTMLVEVKTGKLPYAMTSSSTRAQAALYHAAWTIHEGETPDVVVLGTRGRGDEGVVSVEPEPAEIATLLAHRSSLAARVWRLRRGEYSSIDIERLPPRCDWCPHIDMCNLLGSTLDMIHPGPDPNPRAAKAALDVIAEVDREFNEHDTPEWVTPTLRTVSMLAILTPTLVSATVSGPLPSVGQRVVLGTQSMVEGQVVDRDTEASVVTIATPYGQARNADRLDLMPAHDTTKTLRHGPLLGLEGPLGRLLLMNRLPTAVAPLGDQEVAIVAAACAEAALSNAQTTAARHAFTHLISVVEGLPGAGKSHTIGAIVAAAARLGKTVLICTPTRLACGQIVSDVKRAYPDVSDLISDDISTIDLTGSTPPKVNVVAITTHRALWSFHALETFVQAKGLRQFDILLVDEAAQVQTPTLLPPTALAARLCLIGDVHQLGPVVKRAAGLRHTVMDKLLEFESPCITSLSAQYRMNDVICRLSSQLVYDGRLKPANETVASYRLNRFEDFVPSTDLDRSLSRPVSVFDLSGKSPAEVVPDIVSGIKRQYDIPPMQISVVAAYRADVSAIRAALPSIEVDTVDSFQGQTREAVVFVCTSPEGSAATLLGSVRRINVAVTRPRGLLVVVADRSRLGEQEEVRKLVEMAEDAVL</sequence>
<dbReference type="Pfam" id="PF13087">
    <property type="entry name" value="AAA_12"/>
    <property type="match status" value="1"/>
</dbReference>
<comment type="caution">
    <text evidence="9">The sequence shown here is derived from an EMBL/GenBank/DDBJ whole genome shotgun (WGS) entry which is preliminary data.</text>
</comment>
<evidence type="ECO:0000256" key="4">
    <source>
        <dbReference type="ARBA" id="ARBA00022801"/>
    </source>
</evidence>
<dbReference type="PANTHER" id="PTHR43788:SF8">
    <property type="entry name" value="DNA-BINDING PROTEIN SMUBP-2"/>
    <property type="match status" value="1"/>
</dbReference>
<reference evidence="9" key="1">
    <citation type="submission" date="2021-05" db="EMBL/GenBank/DDBJ databases">
        <title>A free-living protist that lacks canonical eukaryotic 1 DNA replication and segregation systems.</title>
        <authorList>
            <person name="Salas-Leiva D.E."/>
            <person name="Tromer E.C."/>
            <person name="Curtis B.A."/>
            <person name="Jerlstrom-Hultqvist J."/>
            <person name="Kolisko M."/>
            <person name="Yi Z."/>
            <person name="Salas-Leiva J.S."/>
            <person name="Gallot-Lavallee L."/>
            <person name="Kops G.J.P.L."/>
            <person name="Archibald J.M."/>
            <person name="Simpson A.G.B."/>
            <person name="Roger A.J."/>
        </authorList>
    </citation>
    <scope>NUCLEOTIDE SEQUENCE</scope>
    <source>
        <strain evidence="9">BICM</strain>
    </source>
</reference>
<evidence type="ECO:0000256" key="2">
    <source>
        <dbReference type="ARBA" id="ARBA00022723"/>
    </source>
</evidence>
<evidence type="ECO:0000259" key="8">
    <source>
        <dbReference type="Pfam" id="PF13087"/>
    </source>
</evidence>
<dbReference type="EMBL" id="JAHDYR010000011">
    <property type="protein sequence ID" value="KAG9395469.1"/>
    <property type="molecule type" value="Genomic_DNA"/>
</dbReference>
<dbReference type="InterPro" id="IPR050534">
    <property type="entry name" value="Coronavir_polyprotein_1ab"/>
</dbReference>
<feature type="domain" description="DNA2/NAM7 helicase-like C-terminal" evidence="8">
    <location>
        <begin position="681"/>
        <end position="859"/>
    </location>
</feature>
<dbReference type="GO" id="GO:0046872">
    <property type="term" value="F:metal ion binding"/>
    <property type="evidence" value="ECO:0007669"/>
    <property type="project" value="UniProtKB-KW"/>
</dbReference>
<keyword evidence="3" id="KW-0547">Nucleotide-binding</keyword>
<dbReference type="AlphaFoldDB" id="A0A8J6E0S3"/>
<organism evidence="9 10">
    <name type="scientific">Carpediemonas membranifera</name>
    <dbReference type="NCBI Taxonomy" id="201153"/>
    <lineage>
        <taxon>Eukaryota</taxon>
        <taxon>Metamonada</taxon>
        <taxon>Carpediemonas-like organisms</taxon>
        <taxon>Carpediemonas</taxon>
    </lineage>
</organism>
<evidence type="ECO:0000313" key="10">
    <source>
        <dbReference type="Proteomes" id="UP000717585"/>
    </source>
</evidence>
<protein>
    <submittedName>
        <fullName evidence="9">DNA2/NAM7 helicase family</fullName>
    </submittedName>
</protein>
<dbReference type="SUPFAM" id="SSF52540">
    <property type="entry name" value="P-loop containing nucleoside triphosphate hydrolases"/>
    <property type="match status" value="1"/>
</dbReference>
<evidence type="ECO:0000259" key="7">
    <source>
        <dbReference type="Pfam" id="PF08696"/>
    </source>
</evidence>
<dbReference type="GO" id="GO:0043139">
    <property type="term" value="F:5'-3' DNA helicase activity"/>
    <property type="evidence" value="ECO:0007669"/>
    <property type="project" value="TreeGrafter"/>
</dbReference>
<accession>A0A8J6E0S3</accession>
<dbReference type="GO" id="GO:0016787">
    <property type="term" value="F:hydrolase activity"/>
    <property type="evidence" value="ECO:0007669"/>
    <property type="project" value="UniProtKB-KW"/>
</dbReference>
<dbReference type="InterPro" id="IPR014808">
    <property type="entry name" value="DNA_replication_fac_Dna2_N"/>
</dbReference>
<dbReference type="InterPro" id="IPR011604">
    <property type="entry name" value="PDDEXK-like_dom_sf"/>
</dbReference>
<evidence type="ECO:0000313" key="9">
    <source>
        <dbReference type="EMBL" id="KAG9395469.1"/>
    </source>
</evidence>
<feature type="domain" description="DNA replication factor Dna2 N-terminal" evidence="7">
    <location>
        <begin position="60"/>
        <end position="175"/>
    </location>
</feature>
<dbReference type="Gene3D" id="3.90.320.10">
    <property type="match status" value="1"/>
</dbReference>
<dbReference type="Pfam" id="PF08696">
    <property type="entry name" value="Dna2"/>
    <property type="match status" value="1"/>
</dbReference>
<dbReference type="GO" id="GO:0005524">
    <property type="term" value="F:ATP binding"/>
    <property type="evidence" value="ECO:0007669"/>
    <property type="project" value="UniProtKB-KW"/>
</dbReference>
<dbReference type="PANTHER" id="PTHR43788">
    <property type="entry name" value="DNA2/NAM7 HELICASE FAMILY MEMBER"/>
    <property type="match status" value="1"/>
</dbReference>
<keyword evidence="6" id="KW-0067">ATP-binding</keyword>
<keyword evidence="2" id="KW-0479">Metal-binding</keyword>
<dbReference type="InterPro" id="IPR027417">
    <property type="entry name" value="P-loop_NTPase"/>
</dbReference>
<proteinExistence type="inferred from homology"/>
<name>A0A8J6E0S3_9EUKA</name>
<dbReference type="Pfam" id="PF13604">
    <property type="entry name" value="AAA_30"/>
    <property type="match status" value="1"/>
</dbReference>
<keyword evidence="5 9" id="KW-0347">Helicase</keyword>
<keyword evidence="4" id="KW-0378">Hydrolase</keyword>
<comment type="similarity">
    <text evidence="1">Belongs to the DNA2/NAM7 helicase family.</text>
</comment>
<gene>
    <name evidence="9" type="ORF">J8273_3036</name>
</gene>
<dbReference type="OrthoDB" id="306218at2759"/>
<evidence type="ECO:0000256" key="1">
    <source>
        <dbReference type="ARBA" id="ARBA00007913"/>
    </source>
</evidence>
<keyword evidence="10" id="KW-1185">Reference proteome</keyword>
<dbReference type="InterPro" id="IPR041679">
    <property type="entry name" value="DNA2/NAM7-like_C"/>
</dbReference>
<evidence type="ECO:0000256" key="5">
    <source>
        <dbReference type="ARBA" id="ARBA00022806"/>
    </source>
</evidence>
<evidence type="ECO:0000256" key="3">
    <source>
        <dbReference type="ARBA" id="ARBA00022741"/>
    </source>
</evidence>
<dbReference type="CDD" id="cd18808">
    <property type="entry name" value="SF1_C_Upf1"/>
    <property type="match status" value="1"/>
</dbReference>
<dbReference type="Gene3D" id="3.40.50.300">
    <property type="entry name" value="P-loop containing nucleotide triphosphate hydrolases"/>
    <property type="match status" value="2"/>
</dbReference>
<evidence type="ECO:0000256" key="6">
    <source>
        <dbReference type="ARBA" id="ARBA00022840"/>
    </source>
</evidence>
<dbReference type="Proteomes" id="UP000717585">
    <property type="component" value="Unassembled WGS sequence"/>
</dbReference>
<dbReference type="InterPro" id="IPR047187">
    <property type="entry name" value="SF1_C_Upf1"/>
</dbReference>